<reference evidence="2" key="1">
    <citation type="submission" date="2018-02" db="EMBL/GenBank/DDBJ databases">
        <authorList>
            <person name="Cohen D.B."/>
            <person name="Kent A.D."/>
        </authorList>
    </citation>
    <scope>NUCLEOTIDE SEQUENCE</scope>
</reference>
<organism evidence="2">
    <name type="scientific">Fagus sylvatica</name>
    <name type="common">Beechnut</name>
    <dbReference type="NCBI Taxonomy" id="28930"/>
    <lineage>
        <taxon>Eukaryota</taxon>
        <taxon>Viridiplantae</taxon>
        <taxon>Streptophyta</taxon>
        <taxon>Embryophyta</taxon>
        <taxon>Tracheophyta</taxon>
        <taxon>Spermatophyta</taxon>
        <taxon>Magnoliopsida</taxon>
        <taxon>eudicotyledons</taxon>
        <taxon>Gunneridae</taxon>
        <taxon>Pentapetalae</taxon>
        <taxon>rosids</taxon>
        <taxon>fabids</taxon>
        <taxon>Fagales</taxon>
        <taxon>Fagaceae</taxon>
        <taxon>Fagus</taxon>
    </lineage>
</organism>
<name>A0A2N9EIQ8_FAGSY</name>
<dbReference type="EMBL" id="OIVN01000110">
    <property type="protein sequence ID" value="SPC74439.1"/>
    <property type="molecule type" value="Genomic_DNA"/>
</dbReference>
<feature type="region of interest" description="Disordered" evidence="1">
    <location>
        <begin position="1"/>
        <end position="21"/>
    </location>
</feature>
<feature type="compositionally biased region" description="Low complexity" evidence="1">
    <location>
        <begin position="7"/>
        <end position="21"/>
    </location>
</feature>
<protein>
    <submittedName>
        <fullName evidence="2">Uncharacterized protein</fullName>
    </submittedName>
</protein>
<dbReference type="AlphaFoldDB" id="A0A2N9EIQ8"/>
<evidence type="ECO:0000256" key="1">
    <source>
        <dbReference type="SAM" id="MobiDB-lite"/>
    </source>
</evidence>
<sequence length="47" mass="4660">MPPLVPSPHASATSSPSTASSAVPLGLLSIAIPTPQPLALLPDSFKP</sequence>
<accession>A0A2N9EIQ8</accession>
<evidence type="ECO:0000313" key="2">
    <source>
        <dbReference type="EMBL" id="SPC74439.1"/>
    </source>
</evidence>
<gene>
    <name evidence="2" type="ORF">FSB_LOCUS2321</name>
</gene>
<proteinExistence type="predicted"/>